<keyword evidence="1" id="KW-0472">Membrane</keyword>
<protein>
    <recommendedName>
        <fullName evidence="4">Conjugal transfer protein TrbL</fullName>
    </recommendedName>
</protein>
<gene>
    <name evidence="2" type="ORF">FHI56_03260</name>
</gene>
<dbReference type="Proteomes" id="UP000322622">
    <property type="component" value="Chromosome"/>
</dbReference>
<feature type="transmembrane region" description="Helical" evidence="1">
    <location>
        <begin position="119"/>
        <end position="145"/>
    </location>
</feature>
<sequence length="249" mass="27943">MDELIKNMTKSLRQYNSAANHAVIGINKSFVVVGSIIVSFFLLVEMMSWYKYLKQQGGEMTYRLMLEVALKYLIAYFLVAMSSQIVVAIMQVTSLLIRMVGANVANDLFEFTALKKGNWVIRAVVNALAYLCGAAALMLTNILVFMRFIELYLYRAVSPLIVAFWMSDDTRSIATNLLRKTTAAAFQGVLIVILLVIWQAFGVQNNIDLANADWIKTFASGFSYIGKCILFVWLLLGSQRMAKSLLQAN</sequence>
<organism evidence="2 3">
    <name type="scientific">Streptococcus salivarius</name>
    <dbReference type="NCBI Taxonomy" id="1304"/>
    <lineage>
        <taxon>Bacteria</taxon>
        <taxon>Bacillati</taxon>
        <taxon>Bacillota</taxon>
        <taxon>Bacilli</taxon>
        <taxon>Lactobacillales</taxon>
        <taxon>Streptococcaceae</taxon>
        <taxon>Streptococcus</taxon>
    </lineage>
</organism>
<name>A0AB37CK38_STRSL</name>
<feature type="transmembrane region" description="Helical" evidence="1">
    <location>
        <begin position="181"/>
        <end position="202"/>
    </location>
</feature>
<evidence type="ECO:0008006" key="4">
    <source>
        <dbReference type="Google" id="ProtNLM"/>
    </source>
</evidence>
<accession>A0AB37CK38</accession>
<dbReference type="RefSeq" id="WP_149561156.1">
    <property type="nucleotide sequence ID" value="NZ_CP040804.1"/>
</dbReference>
<keyword evidence="1" id="KW-0812">Transmembrane</keyword>
<dbReference type="EMBL" id="CP040804">
    <property type="protein sequence ID" value="QEM31954.1"/>
    <property type="molecule type" value="Genomic_DNA"/>
</dbReference>
<proteinExistence type="predicted"/>
<keyword evidence="1" id="KW-1133">Transmembrane helix</keyword>
<feature type="transmembrane region" description="Helical" evidence="1">
    <location>
        <begin position="73"/>
        <end position="99"/>
    </location>
</feature>
<feature type="transmembrane region" description="Helical" evidence="1">
    <location>
        <begin position="214"/>
        <end position="236"/>
    </location>
</feature>
<evidence type="ECO:0000313" key="2">
    <source>
        <dbReference type="EMBL" id="QEM31954.1"/>
    </source>
</evidence>
<evidence type="ECO:0000313" key="3">
    <source>
        <dbReference type="Proteomes" id="UP000322622"/>
    </source>
</evidence>
<feature type="transmembrane region" description="Helical" evidence="1">
    <location>
        <begin position="30"/>
        <end position="52"/>
    </location>
</feature>
<evidence type="ECO:0000256" key="1">
    <source>
        <dbReference type="SAM" id="Phobius"/>
    </source>
</evidence>
<reference evidence="2 3" key="1">
    <citation type="submission" date="2019-06" db="EMBL/GenBank/DDBJ databases">
        <title>Complete genome sequence of Streptococcus salivarius LAB813.</title>
        <authorList>
            <person name="Levesque C.M."/>
            <person name="Gong S.-G."/>
            <person name="Dufour D."/>
            <person name="Barbour A."/>
        </authorList>
    </citation>
    <scope>NUCLEOTIDE SEQUENCE [LARGE SCALE GENOMIC DNA]</scope>
    <source>
        <strain evidence="2 3">LAB813</strain>
    </source>
</reference>
<dbReference type="AlphaFoldDB" id="A0AB37CK38"/>